<dbReference type="InterPro" id="IPR018300">
    <property type="entry name" value="Aminotrans_IV_CS"/>
</dbReference>
<dbReference type="Gene3D" id="3.30.470.10">
    <property type="match status" value="1"/>
</dbReference>
<comment type="cofactor">
    <cofactor evidence="1 5">
        <name>pyridoxal 5'-phosphate</name>
        <dbReference type="ChEBI" id="CHEBI:597326"/>
    </cofactor>
</comment>
<dbReference type="InterPro" id="IPR036038">
    <property type="entry name" value="Aminotransferase-like"/>
</dbReference>
<evidence type="ECO:0000256" key="3">
    <source>
        <dbReference type="ARBA" id="ARBA00022898"/>
    </source>
</evidence>
<dbReference type="InterPro" id="IPR043131">
    <property type="entry name" value="BCAT-like_N"/>
</dbReference>
<evidence type="ECO:0000256" key="5">
    <source>
        <dbReference type="RuleBase" id="RU004516"/>
    </source>
</evidence>
<proteinExistence type="inferred from homology"/>
<name>I5C3M5_9BACT</name>
<protein>
    <submittedName>
        <fullName evidence="6">Class IV aminotransferase</fullName>
    </submittedName>
</protein>
<evidence type="ECO:0000313" key="6">
    <source>
        <dbReference type="EMBL" id="EIM76427.1"/>
    </source>
</evidence>
<dbReference type="EMBL" id="AJYA01000021">
    <property type="protein sequence ID" value="EIM76427.1"/>
    <property type="molecule type" value="Genomic_DNA"/>
</dbReference>
<organism evidence="6 7">
    <name type="scientific">Nitritalea halalkaliphila LW7</name>
    <dbReference type="NCBI Taxonomy" id="1189621"/>
    <lineage>
        <taxon>Bacteria</taxon>
        <taxon>Pseudomonadati</taxon>
        <taxon>Bacteroidota</taxon>
        <taxon>Cytophagia</taxon>
        <taxon>Cytophagales</taxon>
        <taxon>Cyclobacteriaceae</taxon>
        <taxon>Nitritalea</taxon>
    </lineage>
</organism>
<dbReference type="Proteomes" id="UP000005551">
    <property type="component" value="Unassembled WGS sequence"/>
</dbReference>
<dbReference type="AlphaFoldDB" id="I5C3M5"/>
<keyword evidence="7" id="KW-1185">Reference proteome</keyword>
<evidence type="ECO:0000256" key="1">
    <source>
        <dbReference type="ARBA" id="ARBA00001933"/>
    </source>
</evidence>
<dbReference type="STRING" id="1189621.A3SI_10454"/>
<dbReference type="GO" id="GO:0008483">
    <property type="term" value="F:transaminase activity"/>
    <property type="evidence" value="ECO:0007669"/>
    <property type="project" value="UniProtKB-KW"/>
</dbReference>
<dbReference type="InterPro" id="IPR043132">
    <property type="entry name" value="BCAT-like_C"/>
</dbReference>
<comment type="caution">
    <text evidence="6">The sequence shown here is derived from an EMBL/GenBank/DDBJ whole genome shotgun (WGS) entry which is preliminary data.</text>
</comment>
<accession>I5C3M5</accession>
<keyword evidence="6" id="KW-0032">Aminotransferase</keyword>
<dbReference type="InterPro" id="IPR001544">
    <property type="entry name" value="Aminotrans_IV"/>
</dbReference>
<gene>
    <name evidence="6" type="ORF">A3SI_10454</name>
</gene>
<evidence type="ECO:0000256" key="4">
    <source>
        <dbReference type="RuleBase" id="RU004106"/>
    </source>
</evidence>
<dbReference type="Gene3D" id="3.20.10.10">
    <property type="entry name" value="D-amino Acid Aminotransferase, subunit A, domain 2"/>
    <property type="match status" value="1"/>
</dbReference>
<comment type="similarity">
    <text evidence="2 4">Belongs to the class-IV pyridoxal-phosphate-dependent aminotransferase family.</text>
</comment>
<dbReference type="Pfam" id="PF01063">
    <property type="entry name" value="Aminotran_4"/>
    <property type="match status" value="1"/>
</dbReference>
<dbReference type="PROSITE" id="PS00770">
    <property type="entry name" value="AA_TRANSFER_CLASS_4"/>
    <property type="match status" value="1"/>
</dbReference>
<sequence>MQTCSLMNDKVYDFETIYLLRVEGSWQLAEALPPNRGFFFGENSFETMCWAEDRLLFQALHGERRKKACQIFDWPEKTLSSFSDMESCIRQYLPAHCKRARVRYDVCKSGQGLYLSTEAPLLEWISLNPWREAPTRKAKAAWSEELSVPLTPWSAVKTGSALVYVWAAREKKRRGLDELLLRNSRGEICECAASNVFWSDGEQIFTPALSSGCIAGIGRERIKQATQQAGLTFIEGLFLPEILERAPYVWTSNVTGISWVQQLEGRDLLNPLEKFPFLRTLTLPE</sequence>
<keyword evidence="3 5" id="KW-0663">Pyridoxal phosphate</keyword>
<dbReference type="SUPFAM" id="SSF56752">
    <property type="entry name" value="D-aminoacid aminotransferase-like PLP-dependent enzymes"/>
    <property type="match status" value="1"/>
</dbReference>
<keyword evidence="6" id="KW-0808">Transferase</keyword>
<reference evidence="6 7" key="1">
    <citation type="submission" date="2012-05" db="EMBL/GenBank/DDBJ databases">
        <title>Genome sequence of Nitritalea halalkaliphila LW7.</title>
        <authorList>
            <person name="Jangir P.K."/>
            <person name="Singh A."/>
            <person name="Shivaji S."/>
            <person name="Sharma R."/>
        </authorList>
    </citation>
    <scope>NUCLEOTIDE SEQUENCE [LARGE SCALE GENOMIC DNA]</scope>
    <source>
        <strain evidence="6 7">LW7</strain>
    </source>
</reference>
<evidence type="ECO:0000313" key="7">
    <source>
        <dbReference type="Proteomes" id="UP000005551"/>
    </source>
</evidence>
<evidence type="ECO:0000256" key="2">
    <source>
        <dbReference type="ARBA" id="ARBA00009320"/>
    </source>
</evidence>